<dbReference type="InterPro" id="IPR052718">
    <property type="entry name" value="NmrA-type_oxidoreductase"/>
</dbReference>
<dbReference type="RefSeq" id="WP_271267937.1">
    <property type="nucleotide sequence ID" value="NZ_JAMGZJ010000075.1"/>
</dbReference>
<dbReference type="InterPro" id="IPR008030">
    <property type="entry name" value="NmrA-like"/>
</dbReference>
<dbReference type="InterPro" id="IPR036291">
    <property type="entry name" value="NAD(P)-bd_dom_sf"/>
</dbReference>
<organism evidence="2 3">
    <name type="scientific">Silvania confinis</name>
    <dbReference type="NCBI Taxonomy" id="2926470"/>
    <lineage>
        <taxon>Bacteria</taxon>
        <taxon>Pseudomonadati</taxon>
        <taxon>Pseudomonadota</taxon>
        <taxon>Gammaproteobacteria</taxon>
        <taxon>Enterobacterales</taxon>
        <taxon>Enterobacteriaceae</taxon>
        <taxon>Silvania</taxon>
    </lineage>
</organism>
<feature type="domain" description="NmrA-like" evidence="1">
    <location>
        <begin position="2"/>
        <end position="242"/>
    </location>
</feature>
<comment type="caution">
    <text evidence="2">The sequence shown here is derived from an EMBL/GenBank/DDBJ whole genome shotgun (WGS) entry which is preliminary data.</text>
</comment>
<keyword evidence="3" id="KW-1185">Reference proteome</keyword>
<evidence type="ECO:0000259" key="1">
    <source>
        <dbReference type="Pfam" id="PF05368"/>
    </source>
</evidence>
<reference evidence="2" key="1">
    <citation type="submission" date="2022-05" db="EMBL/GenBank/DDBJ databases">
        <title>Description of a novel species of Leclercia; Leclercia tamurae and the Proposal for a Novel Genus Silvania gen. nov. Containing Two Novel Species Silvania hatchlandensis sp. nov. and Silvania confinis sp. nov. Isolated from the Rhizosphere of Oak.</title>
        <authorList>
            <person name="Maddock D.W."/>
            <person name="Brady C.L."/>
            <person name="Denman S."/>
            <person name="Arnold D."/>
        </authorList>
    </citation>
    <scope>NUCLEOTIDE SEQUENCE</scope>
    <source>
        <strain evidence="2">H4N4</strain>
    </source>
</reference>
<name>A0A9J6QGN4_9ENTR</name>
<protein>
    <submittedName>
        <fullName evidence="2">SDR family oxidoreductase</fullName>
    </submittedName>
</protein>
<dbReference type="CDD" id="cd05269">
    <property type="entry name" value="TMR_SDR_a"/>
    <property type="match status" value="1"/>
</dbReference>
<sequence length="282" mass="29200">MIAITGATGQLGQHVLEQLLKTVPASQLVAIVRNPAKAGALSQQGVIVRQADYTDQAAFTTALAGVDKLLLISSSEVGQRTPQHLNVINAAKAAGVKFIAYTSLLHADTSPLGLHVEHVETENALAASGIPYALLRNGWYSENYLASAPPALEHGVFIGSAGEGKIAAATRADYAAAAARVISEEGHAGKVYELAGDSAWTLAELTEELSRQSGKNVVYQNLSEADFSAALKGFGLPAGLADMLADSDVGASKGGLFDDSHTLSSLIGRPTTPLAESVKSIL</sequence>
<gene>
    <name evidence="2" type="ORF">M8013_11500</name>
</gene>
<dbReference type="EMBL" id="JAMGZJ010000075">
    <property type="protein sequence ID" value="MCU6669371.1"/>
    <property type="molecule type" value="Genomic_DNA"/>
</dbReference>
<dbReference type="Gene3D" id="3.90.25.10">
    <property type="entry name" value="UDP-galactose 4-epimerase, domain 1"/>
    <property type="match status" value="1"/>
</dbReference>
<dbReference type="SUPFAM" id="SSF51735">
    <property type="entry name" value="NAD(P)-binding Rossmann-fold domains"/>
    <property type="match status" value="1"/>
</dbReference>
<dbReference type="Pfam" id="PF05368">
    <property type="entry name" value="NmrA"/>
    <property type="match status" value="1"/>
</dbReference>
<dbReference type="PANTHER" id="PTHR47129:SF1">
    <property type="entry name" value="NMRA-LIKE DOMAIN-CONTAINING PROTEIN"/>
    <property type="match status" value="1"/>
</dbReference>
<dbReference type="Gene3D" id="3.40.50.720">
    <property type="entry name" value="NAD(P)-binding Rossmann-like Domain"/>
    <property type="match status" value="1"/>
</dbReference>
<dbReference type="PANTHER" id="PTHR47129">
    <property type="entry name" value="QUINONE OXIDOREDUCTASE 2"/>
    <property type="match status" value="1"/>
</dbReference>
<dbReference type="Proteomes" id="UP001061282">
    <property type="component" value="Unassembled WGS sequence"/>
</dbReference>
<evidence type="ECO:0000313" key="2">
    <source>
        <dbReference type="EMBL" id="MCU6669371.1"/>
    </source>
</evidence>
<evidence type="ECO:0000313" key="3">
    <source>
        <dbReference type="Proteomes" id="UP001061282"/>
    </source>
</evidence>
<proteinExistence type="predicted"/>
<dbReference type="AlphaFoldDB" id="A0A9J6QGN4"/>
<accession>A0A9J6QGN4</accession>